<evidence type="ECO:0000259" key="6">
    <source>
        <dbReference type="Pfam" id="PF00933"/>
    </source>
</evidence>
<evidence type="ECO:0000256" key="1">
    <source>
        <dbReference type="ARBA" id="ARBA00001231"/>
    </source>
</evidence>
<dbReference type="GO" id="GO:0005975">
    <property type="term" value="P:carbohydrate metabolic process"/>
    <property type="evidence" value="ECO:0007669"/>
    <property type="project" value="InterPro"/>
</dbReference>
<sequence length="343" mass="37279">MSSTPLALFVGMPGLSLSADEIAFFREANPYGLFLFRRNLEEPDQIRAMVDQFRDAVGRADAPVYIDQEGGRVQRLNNGNWPLFRALGDFGALAMKDIEAAKRALKLSTQAMGSMLSELKLGSGTTPVIDLQLKGMHEVIGGRAFSDDPEMVTMLGRIVVETMLEVGAMPIIKHIPGYGRVTVDPHLELPTISTPLETLFASDFKPFLALKHAPWAMVAHVIYSEIDPTTVASVSAPVCDFIRKRMNYDGVLISDCVTMEALSGSWASRVAGVLDAGYDIALHSQGTLADSEAAAKAARPLSVDTLVRLRRADAMLGEKRVDVVKAHAEAEAIFNTFNMARKA</sequence>
<dbReference type="InterPro" id="IPR017853">
    <property type="entry name" value="GH"/>
</dbReference>
<dbReference type="InterPro" id="IPR036962">
    <property type="entry name" value="Glyco_hydro_3_N_sf"/>
</dbReference>
<comment type="similarity">
    <text evidence="2">Belongs to the glycosyl hydrolase 3 family.</text>
</comment>
<keyword evidence="8" id="KW-1185">Reference proteome</keyword>
<protein>
    <recommendedName>
        <fullName evidence="3">beta-N-acetylhexosaminidase</fullName>
        <ecNumber evidence="3">3.2.1.52</ecNumber>
    </recommendedName>
</protein>
<dbReference type="RefSeq" id="WP_141149257.1">
    <property type="nucleotide sequence ID" value="NZ_VHLG01000007.1"/>
</dbReference>
<dbReference type="SUPFAM" id="SSF51445">
    <property type="entry name" value="(Trans)glycosidases"/>
    <property type="match status" value="1"/>
</dbReference>
<evidence type="ECO:0000256" key="3">
    <source>
        <dbReference type="ARBA" id="ARBA00012663"/>
    </source>
</evidence>
<feature type="domain" description="Glycoside hydrolase family 3 N-terminal" evidence="6">
    <location>
        <begin position="32"/>
        <end position="292"/>
    </location>
</feature>
<evidence type="ECO:0000256" key="4">
    <source>
        <dbReference type="ARBA" id="ARBA00022801"/>
    </source>
</evidence>
<organism evidence="7 8">
    <name type="scientific">Martelella alba</name>
    <dbReference type="NCBI Taxonomy" id="2590451"/>
    <lineage>
        <taxon>Bacteria</taxon>
        <taxon>Pseudomonadati</taxon>
        <taxon>Pseudomonadota</taxon>
        <taxon>Alphaproteobacteria</taxon>
        <taxon>Hyphomicrobiales</taxon>
        <taxon>Aurantimonadaceae</taxon>
        <taxon>Martelella</taxon>
    </lineage>
</organism>
<evidence type="ECO:0000256" key="5">
    <source>
        <dbReference type="ARBA" id="ARBA00023295"/>
    </source>
</evidence>
<dbReference type="GO" id="GO:0004563">
    <property type="term" value="F:beta-N-acetylhexosaminidase activity"/>
    <property type="evidence" value="ECO:0007669"/>
    <property type="project" value="UniProtKB-EC"/>
</dbReference>
<dbReference type="EC" id="3.2.1.52" evidence="3"/>
<evidence type="ECO:0000313" key="7">
    <source>
        <dbReference type="EMBL" id="TPW30048.1"/>
    </source>
</evidence>
<keyword evidence="5" id="KW-0326">Glycosidase</keyword>
<dbReference type="Gene3D" id="3.20.20.300">
    <property type="entry name" value="Glycoside hydrolase, family 3, N-terminal domain"/>
    <property type="match status" value="1"/>
</dbReference>
<name>A0A506U946_9HYPH</name>
<dbReference type="InterPro" id="IPR001764">
    <property type="entry name" value="Glyco_hydro_3_N"/>
</dbReference>
<comment type="catalytic activity">
    <reaction evidence="1">
        <text>Hydrolysis of terminal non-reducing N-acetyl-D-hexosamine residues in N-acetyl-beta-D-hexosaminides.</text>
        <dbReference type="EC" id="3.2.1.52"/>
    </reaction>
</comment>
<accession>A0A506U946</accession>
<evidence type="ECO:0000256" key="2">
    <source>
        <dbReference type="ARBA" id="ARBA00005336"/>
    </source>
</evidence>
<keyword evidence="4 7" id="KW-0378">Hydrolase</keyword>
<dbReference type="GO" id="GO:0009254">
    <property type="term" value="P:peptidoglycan turnover"/>
    <property type="evidence" value="ECO:0007669"/>
    <property type="project" value="TreeGrafter"/>
</dbReference>
<dbReference type="OrthoDB" id="9786661at2"/>
<evidence type="ECO:0000313" key="8">
    <source>
        <dbReference type="Proteomes" id="UP000318801"/>
    </source>
</evidence>
<dbReference type="Proteomes" id="UP000318801">
    <property type="component" value="Unassembled WGS sequence"/>
</dbReference>
<gene>
    <name evidence="7" type="ORF">FJU08_12005</name>
</gene>
<comment type="caution">
    <text evidence="7">The sequence shown here is derived from an EMBL/GenBank/DDBJ whole genome shotgun (WGS) entry which is preliminary data.</text>
</comment>
<dbReference type="Pfam" id="PF00933">
    <property type="entry name" value="Glyco_hydro_3"/>
    <property type="match status" value="1"/>
</dbReference>
<dbReference type="EMBL" id="VHLG01000007">
    <property type="protein sequence ID" value="TPW30048.1"/>
    <property type="molecule type" value="Genomic_DNA"/>
</dbReference>
<reference evidence="7 8" key="1">
    <citation type="submission" date="2019-06" db="EMBL/GenBank/DDBJ databases">
        <authorList>
            <person name="Li M."/>
        </authorList>
    </citation>
    <scope>NUCLEOTIDE SEQUENCE [LARGE SCALE GENOMIC DNA]</scope>
    <source>
        <strain evidence="7 8">BGMRC2036</strain>
    </source>
</reference>
<dbReference type="AlphaFoldDB" id="A0A506U946"/>
<proteinExistence type="inferred from homology"/>
<dbReference type="InterPro" id="IPR050226">
    <property type="entry name" value="NagZ_Beta-hexosaminidase"/>
</dbReference>
<dbReference type="PANTHER" id="PTHR30480">
    <property type="entry name" value="BETA-HEXOSAMINIDASE-RELATED"/>
    <property type="match status" value="1"/>
</dbReference>
<dbReference type="PANTHER" id="PTHR30480:SF13">
    <property type="entry name" value="BETA-HEXOSAMINIDASE"/>
    <property type="match status" value="1"/>
</dbReference>